<protein>
    <submittedName>
        <fullName evidence="1">Adenosylmethionine-8-amino-7-oxononanoate aminotransferase</fullName>
        <ecNumber evidence="1">2.6.1.62</ecNumber>
    </submittedName>
</protein>
<gene>
    <name evidence="1" type="primary">bioA_1</name>
    <name evidence="1" type="ORF">NCTC9185_07227</name>
</gene>
<name>A0A4U9DG80_RAOTE</name>
<evidence type="ECO:0000313" key="2">
    <source>
        <dbReference type="Proteomes" id="UP000339249"/>
    </source>
</evidence>
<dbReference type="AlphaFoldDB" id="A0A4U9DG80"/>
<keyword evidence="1" id="KW-0032">Aminotransferase</keyword>
<dbReference type="EMBL" id="CABDVU010000001">
    <property type="protein sequence ID" value="VTN15143.1"/>
    <property type="molecule type" value="Genomic_DNA"/>
</dbReference>
<dbReference type="InterPro" id="IPR015422">
    <property type="entry name" value="PyrdxlP-dep_Trfase_small"/>
</dbReference>
<evidence type="ECO:0000313" key="1">
    <source>
        <dbReference type="EMBL" id="VTN15143.1"/>
    </source>
</evidence>
<sequence length="59" mass="7079">MNMAALQRFFVEQGVWVRPFGKLIYLMPPYIISAEQLTRLTGRLTPRCWKKHFLAIKRR</sequence>
<dbReference type="GO" id="GO:0004015">
    <property type="term" value="F:adenosylmethionine-8-amino-7-oxononanoate transaminase activity"/>
    <property type="evidence" value="ECO:0007669"/>
    <property type="project" value="UniProtKB-EC"/>
</dbReference>
<dbReference type="Gene3D" id="3.90.1150.10">
    <property type="entry name" value="Aspartate Aminotransferase, domain 1"/>
    <property type="match status" value="1"/>
</dbReference>
<dbReference type="InterPro" id="IPR015424">
    <property type="entry name" value="PyrdxlP-dep_Trfase"/>
</dbReference>
<organism evidence="1 2">
    <name type="scientific">Raoultella terrigena</name>
    <name type="common">Klebsiella terrigena</name>
    <dbReference type="NCBI Taxonomy" id="577"/>
    <lineage>
        <taxon>Bacteria</taxon>
        <taxon>Pseudomonadati</taxon>
        <taxon>Pseudomonadota</taxon>
        <taxon>Gammaproteobacteria</taxon>
        <taxon>Enterobacterales</taxon>
        <taxon>Enterobacteriaceae</taxon>
        <taxon>Klebsiella/Raoultella group</taxon>
        <taxon>Raoultella</taxon>
    </lineage>
</organism>
<reference evidence="1 2" key="1">
    <citation type="submission" date="2019-04" db="EMBL/GenBank/DDBJ databases">
        <authorList>
            <consortium name="Pathogen Informatics"/>
        </authorList>
    </citation>
    <scope>NUCLEOTIDE SEQUENCE [LARGE SCALE GENOMIC DNA]</scope>
    <source>
        <strain evidence="1 2">NCTC9185</strain>
    </source>
</reference>
<dbReference type="SUPFAM" id="SSF53383">
    <property type="entry name" value="PLP-dependent transferases"/>
    <property type="match status" value="1"/>
</dbReference>
<accession>A0A4U9DG80</accession>
<proteinExistence type="predicted"/>
<dbReference type="Proteomes" id="UP000339249">
    <property type="component" value="Unassembled WGS sequence"/>
</dbReference>
<keyword evidence="1" id="KW-0808">Transferase</keyword>
<dbReference type="EC" id="2.6.1.62" evidence="1"/>